<dbReference type="Pfam" id="PF00071">
    <property type="entry name" value="Ras"/>
    <property type="match status" value="1"/>
</dbReference>
<dbReference type="VEuPathDB" id="VectorBase:ASTEI20_037993"/>
<dbReference type="Gene3D" id="3.40.50.300">
    <property type="entry name" value="P-loop containing nucleotide triphosphate hydrolases"/>
    <property type="match status" value="1"/>
</dbReference>
<protein>
    <recommendedName>
        <fullName evidence="7">NF-kappa-B inhibitor-interacting Ras-like protein</fullName>
    </recommendedName>
</protein>
<dbReference type="InterPro" id="IPR001806">
    <property type="entry name" value="Small_GTPase"/>
</dbReference>
<evidence type="ECO:0000256" key="3">
    <source>
        <dbReference type="ARBA" id="ARBA00023134"/>
    </source>
</evidence>
<dbReference type="GO" id="GO:0032484">
    <property type="term" value="P:Ral protein signal transduction"/>
    <property type="evidence" value="ECO:0007669"/>
    <property type="project" value="TreeGrafter"/>
</dbReference>
<dbReference type="GO" id="GO:0003924">
    <property type="term" value="F:GTPase activity"/>
    <property type="evidence" value="ECO:0007669"/>
    <property type="project" value="InterPro"/>
</dbReference>
<dbReference type="GO" id="GO:0043124">
    <property type="term" value="P:negative regulation of canonical NF-kappaB signal transduction"/>
    <property type="evidence" value="ECO:0007669"/>
    <property type="project" value="InterPro"/>
</dbReference>
<dbReference type="InterPro" id="IPR027417">
    <property type="entry name" value="P-loop_NTPase"/>
</dbReference>
<evidence type="ECO:0000256" key="4">
    <source>
        <dbReference type="SAM" id="MobiDB-lite"/>
    </source>
</evidence>
<reference evidence="5" key="2">
    <citation type="submission" date="2020-05" db="UniProtKB">
        <authorList>
            <consortium name="EnsemblMetazoa"/>
        </authorList>
    </citation>
    <scope>IDENTIFICATION</scope>
    <source>
        <strain evidence="5">Indian</strain>
    </source>
</reference>
<comment type="similarity">
    <text evidence="1">Belongs to the small GTPase superfamily. Ras family. KappaB-Ras subfamily.</text>
</comment>
<keyword evidence="2" id="KW-0547">Nucleotide-binding</keyword>
<dbReference type="AlphaFoldDB" id="A0A182Y6V4"/>
<name>A0A182Y6V4_ANOST</name>
<dbReference type="VEuPathDB" id="VectorBase:ASTE011292"/>
<dbReference type="OMA" id="IANMHSR"/>
<organism evidence="5 6">
    <name type="scientific">Anopheles stephensi</name>
    <name type="common">Indo-Pakistan malaria mosquito</name>
    <dbReference type="NCBI Taxonomy" id="30069"/>
    <lineage>
        <taxon>Eukaryota</taxon>
        <taxon>Metazoa</taxon>
        <taxon>Ecdysozoa</taxon>
        <taxon>Arthropoda</taxon>
        <taxon>Hexapoda</taxon>
        <taxon>Insecta</taxon>
        <taxon>Pterygota</taxon>
        <taxon>Neoptera</taxon>
        <taxon>Endopterygota</taxon>
        <taxon>Diptera</taxon>
        <taxon>Nematocera</taxon>
        <taxon>Culicoidea</taxon>
        <taxon>Culicidae</taxon>
        <taxon>Anophelinae</taxon>
        <taxon>Anopheles</taxon>
    </lineage>
</organism>
<dbReference type="PANTHER" id="PTHR46152:SF3">
    <property type="entry name" value="NF-KAPPA-B INHIBITOR-INTERACTING RAS-LIKE PROTEIN"/>
    <property type="match status" value="1"/>
</dbReference>
<feature type="region of interest" description="Disordered" evidence="4">
    <location>
        <begin position="162"/>
        <end position="205"/>
    </location>
</feature>
<dbReference type="InterPro" id="IPR042227">
    <property type="entry name" value="KBRS"/>
</dbReference>
<dbReference type="GO" id="GO:0032794">
    <property type="term" value="F:GTPase activating protein binding"/>
    <property type="evidence" value="ECO:0007669"/>
    <property type="project" value="TreeGrafter"/>
</dbReference>
<reference evidence="6" key="1">
    <citation type="journal article" date="2014" name="Genome Biol.">
        <title>Genome analysis of a major urban malaria vector mosquito, Anopheles stephensi.</title>
        <authorList>
            <person name="Jiang X."/>
            <person name="Peery A."/>
            <person name="Hall A.B."/>
            <person name="Sharma A."/>
            <person name="Chen X.G."/>
            <person name="Waterhouse R.M."/>
            <person name="Komissarov A."/>
            <person name="Riehle M.M."/>
            <person name="Shouche Y."/>
            <person name="Sharakhova M.V."/>
            <person name="Lawson D."/>
            <person name="Pakpour N."/>
            <person name="Arensburger P."/>
            <person name="Davidson V.L."/>
            <person name="Eiglmeier K."/>
            <person name="Emrich S."/>
            <person name="George P."/>
            <person name="Kennedy R.C."/>
            <person name="Mane S.P."/>
            <person name="Maslen G."/>
            <person name="Oringanje C."/>
            <person name="Qi Y."/>
            <person name="Settlage R."/>
            <person name="Tojo M."/>
            <person name="Tubio J.M."/>
            <person name="Unger M.F."/>
            <person name="Wang B."/>
            <person name="Vernick K.D."/>
            <person name="Ribeiro J.M."/>
            <person name="James A.A."/>
            <person name="Michel K."/>
            <person name="Riehle M.A."/>
            <person name="Luckhart S."/>
            <person name="Sharakhov I.V."/>
            <person name="Tu Z."/>
        </authorList>
    </citation>
    <scope>NUCLEOTIDE SEQUENCE [LARGE SCALE GENOMIC DNA]</scope>
    <source>
        <strain evidence="6">Indian</strain>
    </source>
</reference>
<keyword evidence="6" id="KW-1185">Reference proteome</keyword>
<sequence>MLTSKISKIGKVVICGGKGVGKTAMLEQLIYGHVTIDSVRIGRTIDVTYVAVNVLLIEFMRVPLPKRQELHSTIEDTYVASVDTGKGSRDMLRIYDTAGLQGNVQLPRHYLLFSDAFILVYDPSDPASLDLLAGIKNDIDKYKDKKEMIIVVIANMHSRQARLTGGQPMNAPTTGGHPLPNSPNGTHHSNGAHSGPQSGNNDLIESNLNRANNWCARERIKHYTVNAMERASLYEPFIQLAIRLYPTQTKSSFPQLRQLTQKTSKVDNS</sequence>
<evidence type="ECO:0000313" key="5">
    <source>
        <dbReference type="EnsemblMetazoa" id="ASTEI04190-PA"/>
    </source>
</evidence>
<dbReference type="GO" id="GO:0005525">
    <property type="term" value="F:GTP binding"/>
    <property type="evidence" value="ECO:0007669"/>
    <property type="project" value="UniProtKB-KW"/>
</dbReference>
<evidence type="ECO:0000256" key="1">
    <source>
        <dbReference type="ARBA" id="ARBA00008094"/>
    </source>
</evidence>
<evidence type="ECO:0000313" key="6">
    <source>
        <dbReference type="Proteomes" id="UP000076408"/>
    </source>
</evidence>
<dbReference type="SMART" id="SM00173">
    <property type="entry name" value="RAS"/>
    <property type="match status" value="1"/>
</dbReference>
<dbReference type="PANTHER" id="PTHR46152">
    <property type="entry name" value="NF-KAPPA-B INHIBITOR-INTERACTING RAS-LIKE PROTEIN"/>
    <property type="match status" value="1"/>
</dbReference>
<accession>A0A182Y6V4</accession>
<dbReference type="VEuPathDB" id="VectorBase:ASTEI04190"/>
<feature type="compositionally biased region" description="Polar residues" evidence="4">
    <location>
        <begin position="182"/>
        <end position="205"/>
    </location>
</feature>
<dbReference type="Proteomes" id="UP000076408">
    <property type="component" value="Unassembled WGS sequence"/>
</dbReference>
<evidence type="ECO:0000256" key="2">
    <source>
        <dbReference type="ARBA" id="ARBA00022741"/>
    </source>
</evidence>
<dbReference type="PROSITE" id="PS51419">
    <property type="entry name" value="RAB"/>
    <property type="match status" value="1"/>
</dbReference>
<dbReference type="STRING" id="30069.A0A182Y6V4"/>
<dbReference type="EnsemblMetazoa" id="ASTEI04190-RA">
    <property type="protein sequence ID" value="ASTEI04190-PA"/>
    <property type="gene ID" value="ASTEI04190"/>
</dbReference>
<dbReference type="SUPFAM" id="SSF52540">
    <property type="entry name" value="P-loop containing nucleoside triphosphate hydrolases"/>
    <property type="match status" value="1"/>
</dbReference>
<proteinExistence type="inferred from homology"/>
<evidence type="ECO:0008006" key="7">
    <source>
        <dbReference type="Google" id="ProtNLM"/>
    </source>
</evidence>
<keyword evidence="3" id="KW-0342">GTP-binding</keyword>